<organism evidence="7 8">
    <name type="scientific">Brachybacterium kimchii</name>
    <dbReference type="NCBI Taxonomy" id="2942909"/>
    <lineage>
        <taxon>Bacteria</taxon>
        <taxon>Bacillati</taxon>
        <taxon>Actinomycetota</taxon>
        <taxon>Actinomycetes</taxon>
        <taxon>Micrococcales</taxon>
        <taxon>Dermabacteraceae</taxon>
        <taxon>Brachybacterium</taxon>
    </lineage>
</organism>
<dbReference type="InterPro" id="IPR003785">
    <property type="entry name" value="Creatininase/forma_Hydrolase"/>
</dbReference>
<evidence type="ECO:0000256" key="6">
    <source>
        <dbReference type="SAM" id="MobiDB-lite"/>
    </source>
</evidence>
<comment type="similarity">
    <text evidence="5">Belongs to the creatininase superfamily.</text>
</comment>
<dbReference type="InterPro" id="IPR024087">
    <property type="entry name" value="Creatininase-like_sf"/>
</dbReference>
<keyword evidence="2" id="KW-0479">Metal-binding</keyword>
<reference evidence="7" key="1">
    <citation type="submission" date="2022-05" db="EMBL/GenBank/DDBJ databases">
        <title>Genomic analysis of Brachybacterium sp. CBA3104.</title>
        <authorList>
            <person name="Roh S.W."/>
            <person name="Kim Y.B."/>
            <person name="Kim Y."/>
        </authorList>
    </citation>
    <scope>NUCLEOTIDE SEQUENCE</scope>
    <source>
        <strain evidence="7">CBA3104</strain>
    </source>
</reference>
<dbReference type="EMBL" id="CP097218">
    <property type="protein sequence ID" value="UQN29058.1"/>
    <property type="molecule type" value="Genomic_DNA"/>
</dbReference>
<dbReference type="PANTHER" id="PTHR35005:SF1">
    <property type="entry name" value="2-AMINO-5-FORMYLAMINO-6-RIBOSYLAMINOPYRIMIDIN-4(3H)-ONE 5'-MONOPHOSPHATE DEFORMYLASE"/>
    <property type="match status" value="1"/>
</dbReference>
<name>A0ABY4N3C1_9MICO</name>
<proteinExistence type="inferred from homology"/>
<keyword evidence="3" id="KW-0378">Hydrolase</keyword>
<dbReference type="Gene3D" id="3.40.50.10310">
    <property type="entry name" value="Creatininase"/>
    <property type="match status" value="1"/>
</dbReference>
<feature type="region of interest" description="Disordered" evidence="6">
    <location>
        <begin position="1"/>
        <end position="28"/>
    </location>
</feature>
<accession>A0ABY4N3C1</accession>
<evidence type="ECO:0000256" key="1">
    <source>
        <dbReference type="ARBA" id="ARBA00001947"/>
    </source>
</evidence>
<evidence type="ECO:0000313" key="7">
    <source>
        <dbReference type="EMBL" id="UQN29058.1"/>
    </source>
</evidence>
<dbReference type="RefSeq" id="WP_249478220.1">
    <property type="nucleotide sequence ID" value="NZ_CP097218.1"/>
</dbReference>
<evidence type="ECO:0000313" key="8">
    <source>
        <dbReference type="Proteomes" id="UP001055868"/>
    </source>
</evidence>
<keyword evidence="8" id="KW-1185">Reference proteome</keyword>
<dbReference type="SUPFAM" id="SSF102215">
    <property type="entry name" value="Creatininase"/>
    <property type="match status" value="1"/>
</dbReference>
<comment type="cofactor">
    <cofactor evidence="1">
        <name>Zn(2+)</name>
        <dbReference type="ChEBI" id="CHEBI:29105"/>
    </cofactor>
</comment>
<keyword evidence="4" id="KW-0862">Zinc</keyword>
<evidence type="ECO:0000256" key="2">
    <source>
        <dbReference type="ARBA" id="ARBA00022723"/>
    </source>
</evidence>
<sequence>MNQPPSAAPSRARRLAEMTSQEARESAEAGDIVLVPAGALEQHGPAMPLGTDTIRAEAVCEDLGRRRPGDVVIGPVLPVGVSPHHLAMAGTLTLTTSTFTALVREIALGLRRQGWRKILVVTGHGGNNAALTTVAQDLLAVDRDLEFAWSPLTSLAGDVVREAGVSEIHGHCGEAETSQMLHVAPELVREHLLEAGVTTMADLDPTSALARSFSQPTLTRPYDQLSSNGVLGDPRRATAELGERILARIIERLDAFVERWSRL</sequence>
<feature type="compositionally biased region" description="Low complexity" evidence="6">
    <location>
        <begin position="1"/>
        <end position="10"/>
    </location>
</feature>
<gene>
    <name evidence="7" type="ORF">M4486_15705</name>
</gene>
<dbReference type="Proteomes" id="UP001055868">
    <property type="component" value="Chromosome"/>
</dbReference>
<protein>
    <submittedName>
        <fullName evidence="7">Creatininase family protein</fullName>
    </submittedName>
</protein>
<evidence type="ECO:0000256" key="5">
    <source>
        <dbReference type="ARBA" id="ARBA00024029"/>
    </source>
</evidence>
<evidence type="ECO:0000256" key="4">
    <source>
        <dbReference type="ARBA" id="ARBA00022833"/>
    </source>
</evidence>
<evidence type="ECO:0000256" key="3">
    <source>
        <dbReference type="ARBA" id="ARBA00022801"/>
    </source>
</evidence>
<dbReference type="PANTHER" id="PTHR35005">
    <property type="entry name" value="3-DEHYDRO-SCYLLO-INOSOSE HYDROLASE"/>
    <property type="match status" value="1"/>
</dbReference>
<dbReference type="Pfam" id="PF02633">
    <property type="entry name" value="Creatininase"/>
    <property type="match status" value="1"/>
</dbReference>